<evidence type="ECO:0000313" key="6">
    <source>
        <dbReference type="Proteomes" id="UP000030004"/>
    </source>
</evidence>
<dbReference type="InterPro" id="IPR004089">
    <property type="entry name" value="MCPsignal_dom"/>
</dbReference>
<gene>
    <name evidence="5" type="ORF">ATO9_01325</name>
</gene>
<dbReference type="InterPro" id="IPR004090">
    <property type="entry name" value="Chemotax_Me-accpt_rcpt"/>
</dbReference>
<dbReference type="eggNOG" id="COG0840">
    <property type="taxonomic scope" value="Bacteria"/>
</dbReference>
<organism evidence="5 6">
    <name type="scientific">Pseudooceanicola atlanticus</name>
    <dbReference type="NCBI Taxonomy" id="1461694"/>
    <lineage>
        <taxon>Bacteria</taxon>
        <taxon>Pseudomonadati</taxon>
        <taxon>Pseudomonadota</taxon>
        <taxon>Alphaproteobacteria</taxon>
        <taxon>Rhodobacterales</taxon>
        <taxon>Paracoccaceae</taxon>
        <taxon>Pseudooceanicola</taxon>
    </lineage>
</organism>
<dbReference type="OrthoDB" id="4514964at2"/>
<dbReference type="PROSITE" id="PS50111">
    <property type="entry name" value="CHEMOTAXIS_TRANSDUC_2"/>
    <property type="match status" value="1"/>
</dbReference>
<feature type="domain" description="Methyl-accepting transducer" evidence="4">
    <location>
        <begin position="190"/>
        <end position="426"/>
    </location>
</feature>
<dbReference type="RefSeq" id="WP_043743996.1">
    <property type="nucleotide sequence ID" value="NZ_AQQX01000001.1"/>
</dbReference>
<keyword evidence="6" id="KW-1185">Reference proteome</keyword>
<dbReference type="InterPro" id="IPR039379">
    <property type="entry name" value="Protoglobin_sensor_dom"/>
</dbReference>
<evidence type="ECO:0000259" key="4">
    <source>
        <dbReference type="PROSITE" id="PS50111"/>
    </source>
</evidence>
<dbReference type="PANTHER" id="PTHR32089:SF112">
    <property type="entry name" value="LYSOZYME-LIKE PROTEIN-RELATED"/>
    <property type="match status" value="1"/>
</dbReference>
<sequence>MSLTTDERLDLHGLTGDVRQALRQAGEVIVPHLDRVLDGFYDQVRANSAMSGHFKDDEMMGRARKAQIAHWTRLFSGDFDQGYMDATVQIGEVHHRIGLDPSSYVAVYSWFESQLQRILITSGQSRLGRFRADHVIAMLDAFTRAKNMDTELTITTMMLAQKRDFADHLKTLADAFRTEIGSVTQTVSTAAQQLSHTAEGMQGNTRNAMSRSDNAVSSIGQAASNLMSVSAAADELRASIHSISDQVREAQAISELGARHAAETDALVQALKTSGDEINGVVELISDVASQTNLLALNASVEAARAGEAGKGFAVVAGEVKQLSLRISEATEDIGRKISQMAADTTQAVTAIGQIAGTIHKLAAISSAIAVSVEEQRQATQDIATHATTTAGETEVITQNIEAVGTVIRDASSTSDEVIIAARELTQQSDVLNSEVARFLNGFRAA</sequence>
<dbReference type="Pfam" id="PF11563">
    <property type="entry name" value="Protoglobin"/>
    <property type="match status" value="1"/>
</dbReference>
<dbReference type="Gene3D" id="1.10.490.10">
    <property type="entry name" value="Globins"/>
    <property type="match status" value="1"/>
</dbReference>
<dbReference type="GO" id="GO:0004888">
    <property type="term" value="F:transmembrane signaling receptor activity"/>
    <property type="evidence" value="ECO:0007669"/>
    <property type="project" value="InterPro"/>
</dbReference>
<accession>A0A0A0ELV8</accession>
<dbReference type="PANTHER" id="PTHR32089">
    <property type="entry name" value="METHYL-ACCEPTING CHEMOTAXIS PROTEIN MCPB"/>
    <property type="match status" value="1"/>
</dbReference>
<dbReference type="GO" id="GO:0016020">
    <property type="term" value="C:membrane"/>
    <property type="evidence" value="ECO:0007669"/>
    <property type="project" value="InterPro"/>
</dbReference>
<name>A0A0A0ELV8_9RHOB</name>
<dbReference type="Gene3D" id="1.10.287.950">
    <property type="entry name" value="Methyl-accepting chemotaxis protein"/>
    <property type="match status" value="1"/>
</dbReference>
<dbReference type="CDD" id="cd01068">
    <property type="entry name" value="globin_sensor"/>
    <property type="match status" value="1"/>
</dbReference>
<dbReference type="GO" id="GO:0019825">
    <property type="term" value="F:oxygen binding"/>
    <property type="evidence" value="ECO:0007669"/>
    <property type="project" value="InterPro"/>
</dbReference>
<dbReference type="InterPro" id="IPR012292">
    <property type="entry name" value="Globin/Proto"/>
</dbReference>
<evidence type="ECO:0000256" key="2">
    <source>
        <dbReference type="ARBA" id="ARBA00029447"/>
    </source>
</evidence>
<dbReference type="SUPFAM" id="SSF58104">
    <property type="entry name" value="Methyl-accepting chemotaxis protein (MCP) signaling domain"/>
    <property type="match status" value="1"/>
</dbReference>
<dbReference type="GO" id="GO:0006935">
    <property type="term" value="P:chemotaxis"/>
    <property type="evidence" value="ECO:0007669"/>
    <property type="project" value="InterPro"/>
</dbReference>
<dbReference type="InterPro" id="IPR044398">
    <property type="entry name" value="Globin-sensor_dom"/>
</dbReference>
<comment type="similarity">
    <text evidence="2">Belongs to the methyl-accepting chemotaxis (MCP) protein family.</text>
</comment>
<dbReference type="SMART" id="SM00283">
    <property type="entry name" value="MA"/>
    <property type="match status" value="1"/>
</dbReference>
<dbReference type="GO" id="GO:0020037">
    <property type="term" value="F:heme binding"/>
    <property type="evidence" value="ECO:0007669"/>
    <property type="project" value="InterPro"/>
</dbReference>
<keyword evidence="1 3" id="KW-0807">Transducer</keyword>
<dbReference type="PRINTS" id="PR00260">
    <property type="entry name" value="CHEMTRNSDUCR"/>
</dbReference>
<dbReference type="SUPFAM" id="SSF46458">
    <property type="entry name" value="Globin-like"/>
    <property type="match status" value="1"/>
</dbReference>
<dbReference type="EMBL" id="AQQX01000001">
    <property type="protein sequence ID" value="KGM50172.1"/>
    <property type="molecule type" value="Genomic_DNA"/>
</dbReference>
<dbReference type="STRING" id="1461694.ATO9_01325"/>
<protein>
    <recommendedName>
        <fullName evidence="4">Methyl-accepting transducer domain-containing protein</fullName>
    </recommendedName>
</protein>
<evidence type="ECO:0000256" key="1">
    <source>
        <dbReference type="ARBA" id="ARBA00023224"/>
    </source>
</evidence>
<reference evidence="5 6" key="1">
    <citation type="journal article" date="2015" name="Antonie Van Leeuwenhoek">
        <title>Pseudooceanicola atlanticus gen. nov. sp. nov., isolated from surface seawater of the Atlantic Ocean and reclassification of Oceanicola batsensis, Oceanicola marinus, Oceanicola nitratireducens, Oceanicola nanhaiensis, Oceanicola antarcticus and Oceanicola flagellatus, as Pseudooceanicola batsensis comb. nov., Pseudooceanicola marinus comb. nov., Pseudooceanicola nitratireducens comb. nov., Pseudooceanicola nanhaiensis comb. nov., Pseudooceanicola antarcticus comb. nov., and Pseudooceanicola flagellatus comb. nov.</title>
        <authorList>
            <person name="Lai Q."/>
            <person name="Li G."/>
            <person name="Liu X."/>
            <person name="Du Y."/>
            <person name="Sun F."/>
            <person name="Shao Z."/>
        </authorList>
    </citation>
    <scope>NUCLEOTIDE SEQUENCE [LARGE SCALE GENOMIC DNA]</scope>
    <source>
        <strain evidence="5 6">22II-s11g</strain>
    </source>
</reference>
<evidence type="ECO:0000256" key="3">
    <source>
        <dbReference type="PROSITE-ProRule" id="PRU00284"/>
    </source>
</evidence>
<dbReference type="Proteomes" id="UP000030004">
    <property type="component" value="Unassembled WGS sequence"/>
</dbReference>
<proteinExistence type="inferred from homology"/>
<dbReference type="AlphaFoldDB" id="A0A0A0ELV8"/>
<evidence type="ECO:0000313" key="5">
    <source>
        <dbReference type="EMBL" id="KGM50172.1"/>
    </source>
</evidence>
<dbReference type="GO" id="GO:0007165">
    <property type="term" value="P:signal transduction"/>
    <property type="evidence" value="ECO:0007669"/>
    <property type="project" value="UniProtKB-KW"/>
</dbReference>
<comment type="caution">
    <text evidence="5">The sequence shown here is derived from an EMBL/GenBank/DDBJ whole genome shotgun (WGS) entry which is preliminary data.</text>
</comment>
<dbReference type="Pfam" id="PF00015">
    <property type="entry name" value="MCPsignal"/>
    <property type="match status" value="1"/>
</dbReference>
<dbReference type="InterPro" id="IPR009050">
    <property type="entry name" value="Globin-like_sf"/>
</dbReference>